<dbReference type="InterPro" id="IPR036514">
    <property type="entry name" value="SGNH_hydro_sf"/>
</dbReference>
<dbReference type="Proteomes" id="UP001372338">
    <property type="component" value="Unassembled WGS sequence"/>
</dbReference>
<dbReference type="PANTHER" id="PTHR22835">
    <property type="entry name" value="ZINC FINGER FYVE DOMAIN CONTAINING PROTEIN"/>
    <property type="match status" value="1"/>
</dbReference>
<organism evidence="4 5">
    <name type="scientific">Crotalaria pallida</name>
    <name type="common">Smooth rattlebox</name>
    <name type="synonym">Crotalaria striata</name>
    <dbReference type="NCBI Taxonomy" id="3830"/>
    <lineage>
        <taxon>Eukaryota</taxon>
        <taxon>Viridiplantae</taxon>
        <taxon>Streptophyta</taxon>
        <taxon>Embryophyta</taxon>
        <taxon>Tracheophyta</taxon>
        <taxon>Spermatophyta</taxon>
        <taxon>Magnoliopsida</taxon>
        <taxon>eudicotyledons</taxon>
        <taxon>Gunneridae</taxon>
        <taxon>Pentapetalae</taxon>
        <taxon>rosids</taxon>
        <taxon>fabids</taxon>
        <taxon>Fabales</taxon>
        <taxon>Fabaceae</taxon>
        <taxon>Papilionoideae</taxon>
        <taxon>50 kb inversion clade</taxon>
        <taxon>genistoids sensu lato</taxon>
        <taxon>core genistoids</taxon>
        <taxon>Crotalarieae</taxon>
        <taxon>Crotalaria</taxon>
    </lineage>
</organism>
<dbReference type="AlphaFoldDB" id="A0AAN9FH89"/>
<proteinExistence type="inferred from homology"/>
<dbReference type="GO" id="GO:0016788">
    <property type="term" value="F:hydrolase activity, acting on ester bonds"/>
    <property type="evidence" value="ECO:0007669"/>
    <property type="project" value="InterPro"/>
</dbReference>
<evidence type="ECO:0000256" key="3">
    <source>
        <dbReference type="SAM" id="SignalP"/>
    </source>
</evidence>
<name>A0AAN9FH89_CROPI</name>
<feature type="signal peptide" evidence="3">
    <location>
        <begin position="1"/>
        <end position="26"/>
    </location>
</feature>
<keyword evidence="5" id="KW-1185">Reference proteome</keyword>
<accession>A0AAN9FH89</accession>
<dbReference type="Pfam" id="PF00657">
    <property type="entry name" value="Lipase_GDSL"/>
    <property type="match status" value="2"/>
</dbReference>
<evidence type="ECO:0000256" key="2">
    <source>
        <dbReference type="ARBA" id="ARBA00023180"/>
    </source>
</evidence>
<dbReference type="InterPro" id="IPR001087">
    <property type="entry name" value="GDSL"/>
</dbReference>
<dbReference type="Gene3D" id="3.40.50.1110">
    <property type="entry name" value="SGNH hydrolase"/>
    <property type="match status" value="2"/>
</dbReference>
<gene>
    <name evidence="4" type="ORF">RIF29_16764</name>
</gene>
<evidence type="ECO:0000256" key="1">
    <source>
        <dbReference type="ARBA" id="ARBA00008668"/>
    </source>
</evidence>
<keyword evidence="3" id="KW-0732">Signal</keyword>
<dbReference type="EMBL" id="JAYWIO010000003">
    <property type="protein sequence ID" value="KAK7275644.1"/>
    <property type="molecule type" value="Genomic_DNA"/>
</dbReference>
<comment type="similarity">
    <text evidence="1">Belongs to the 'GDSL' lipolytic enzyme family.</text>
</comment>
<evidence type="ECO:0000313" key="5">
    <source>
        <dbReference type="Proteomes" id="UP001372338"/>
    </source>
</evidence>
<evidence type="ECO:0000313" key="4">
    <source>
        <dbReference type="EMBL" id="KAK7275644.1"/>
    </source>
</evidence>
<comment type="caution">
    <text evidence="4">The sequence shown here is derived from an EMBL/GenBank/DDBJ whole genome shotgun (WGS) entry which is preliminary data.</text>
</comment>
<sequence>MGFPSTTTKFHIQLGSFLVLLSVTIAMQNSVKSCNFPAIFNFGASNSDTGGFAAAFIGLRPPFGETYFHRPAGRISDGRIILDFIAQNFGLPYLSAYLDSLGTNFSTGANFATLGSTIRPPGPNALSPFSLDVQFTQFKNFIPRTQFIKKQGPLGCYSSFLTRFPSAEKDNYGCAKIYNEVCQYFNLKLKEALAQLRKDLPHAAITYVDIYSAKFSLFQDPKKYGFEQPHAACCGYGGKYNFNSNYYCGGTIKVNGTNVLVGSCKNPSARILWDGIHYTEAANKIVFDKISTGAFTDPPIPLNMACHKSVTES</sequence>
<feature type="chain" id="PRO_5042834870" evidence="3">
    <location>
        <begin position="27"/>
        <end position="313"/>
    </location>
</feature>
<protein>
    <submittedName>
        <fullName evidence="4">Uncharacterized protein</fullName>
    </submittedName>
</protein>
<reference evidence="4 5" key="1">
    <citation type="submission" date="2024-01" db="EMBL/GenBank/DDBJ databases">
        <title>The genomes of 5 underutilized Papilionoideae crops provide insights into root nodulation and disease resistanc.</title>
        <authorList>
            <person name="Yuan L."/>
        </authorList>
    </citation>
    <scope>NUCLEOTIDE SEQUENCE [LARGE SCALE GENOMIC DNA]</scope>
    <source>
        <strain evidence="4">ZHUSHIDOU_FW_LH</strain>
        <tissue evidence="4">Leaf</tissue>
    </source>
</reference>
<keyword evidence="2" id="KW-0325">Glycoprotein</keyword>
<dbReference type="PANTHER" id="PTHR22835:SF621">
    <property type="entry name" value="GDSL ESTERASE_LIPASE ENOD8"/>
    <property type="match status" value="1"/>
</dbReference>